<dbReference type="Proteomes" id="UP000609879">
    <property type="component" value="Unassembled WGS sequence"/>
</dbReference>
<accession>A0ABQ3YF45</accession>
<protein>
    <submittedName>
        <fullName evidence="1">Uncharacterized protein</fullName>
    </submittedName>
</protein>
<reference evidence="1 2" key="1">
    <citation type="submission" date="2021-01" db="EMBL/GenBank/DDBJ databases">
        <title>Whole genome shotgun sequence of Actinoplanes deccanensis NBRC 13994.</title>
        <authorList>
            <person name="Komaki H."/>
            <person name="Tamura T."/>
        </authorList>
    </citation>
    <scope>NUCLEOTIDE SEQUENCE [LARGE SCALE GENOMIC DNA]</scope>
    <source>
        <strain evidence="1 2">NBRC 13994</strain>
    </source>
</reference>
<comment type="caution">
    <text evidence="1">The sequence shown here is derived from an EMBL/GenBank/DDBJ whole genome shotgun (WGS) entry which is preliminary data.</text>
</comment>
<proteinExistence type="predicted"/>
<keyword evidence="2" id="KW-1185">Reference proteome</keyword>
<sequence length="121" mass="12505">MRQSFTPAVGAGAAVDPPAAGVVVELIGGVVAGEVVAGGVVAGAELVLPLDEAHPPAASSRPATPTAMIVLRMMPPRCRRCLRLFRRGAGENGKVILPSAVNRYGTKTARTQLSSFSLKMR</sequence>
<organism evidence="1 2">
    <name type="scientific">Paractinoplanes deccanensis</name>
    <dbReference type="NCBI Taxonomy" id="113561"/>
    <lineage>
        <taxon>Bacteria</taxon>
        <taxon>Bacillati</taxon>
        <taxon>Actinomycetota</taxon>
        <taxon>Actinomycetes</taxon>
        <taxon>Micromonosporales</taxon>
        <taxon>Micromonosporaceae</taxon>
        <taxon>Paractinoplanes</taxon>
    </lineage>
</organism>
<evidence type="ECO:0000313" key="1">
    <source>
        <dbReference type="EMBL" id="GID78624.1"/>
    </source>
</evidence>
<evidence type="ECO:0000313" key="2">
    <source>
        <dbReference type="Proteomes" id="UP000609879"/>
    </source>
</evidence>
<name>A0ABQ3YF45_9ACTN</name>
<gene>
    <name evidence="1" type="ORF">Ade02nite_72650</name>
</gene>
<dbReference type="EMBL" id="BOMI01000147">
    <property type="protein sequence ID" value="GID78624.1"/>
    <property type="molecule type" value="Genomic_DNA"/>
</dbReference>